<evidence type="ECO:0000313" key="3">
    <source>
        <dbReference type="Proteomes" id="UP000604765"/>
    </source>
</evidence>
<dbReference type="Pfam" id="PF13749">
    <property type="entry name" value="HATPase_c_4"/>
    <property type="match status" value="1"/>
</dbReference>
<keyword evidence="3" id="KW-1185">Reference proteome</keyword>
<protein>
    <recommendedName>
        <fullName evidence="1">Schlafen AlbA-2 domain-containing protein</fullName>
    </recommendedName>
</protein>
<proteinExistence type="predicted"/>
<organism evidence="2 3">
    <name type="scientific">Lentilactobacillus fungorum</name>
    <dbReference type="NCBI Taxonomy" id="2201250"/>
    <lineage>
        <taxon>Bacteria</taxon>
        <taxon>Bacillati</taxon>
        <taxon>Bacillota</taxon>
        <taxon>Bacilli</taxon>
        <taxon>Lactobacillales</taxon>
        <taxon>Lactobacillaceae</taxon>
        <taxon>Lentilactobacillus</taxon>
    </lineage>
</organism>
<dbReference type="InterPro" id="IPR038461">
    <property type="entry name" value="Schlafen_AlbA_2_dom_sf"/>
</dbReference>
<dbReference type="InterPro" id="IPR007421">
    <property type="entry name" value="Schlafen_AlbA_2_dom"/>
</dbReference>
<feature type="domain" description="Schlafen AlbA-2" evidence="1">
    <location>
        <begin position="23"/>
        <end position="146"/>
    </location>
</feature>
<gene>
    <name evidence="2" type="ORF">YK48G_07830</name>
</gene>
<dbReference type="Gene3D" id="3.30.565.60">
    <property type="match status" value="1"/>
</dbReference>
<comment type="caution">
    <text evidence="2">The sequence shown here is derived from an EMBL/GenBank/DDBJ whole genome shotgun (WGS) entry which is preliminary data.</text>
</comment>
<evidence type="ECO:0000259" key="1">
    <source>
        <dbReference type="Pfam" id="PF04326"/>
    </source>
</evidence>
<dbReference type="InterPro" id="IPR036388">
    <property type="entry name" value="WH-like_DNA-bd_sf"/>
</dbReference>
<dbReference type="InterPro" id="IPR038475">
    <property type="entry name" value="RecG_C_sf"/>
</dbReference>
<reference evidence="2 3" key="1">
    <citation type="journal article" date="2021" name="Int. J. Syst. Evol. Microbiol.">
        <title>Lentilactobacillus fungorum sp. nov., isolated from spent mushroom substrates.</title>
        <authorList>
            <person name="Tohno M."/>
            <person name="Tanizawa Y."/>
            <person name="Kojima Y."/>
            <person name="Sakamoto M."/>
            <person name="Ohkuma M."/>
            <person name="Kobayashi H."/>
        </authorList>
    </citation>
    <scope>NUCLEOTIDE SEQUENCE [LARGE SCALE GENOMIC DNA]</scope>
    <source>
        <strain evidence="2 3">YK48G</strain>
    </source>
</reference>
<dbReference type="Pfam" id="PF04326">
    <property type="entry name" value="SLFN_AlbA_2"/>
    <property type="match status" value="1"/>
</dbReference>
<dbReference type="Gene3D" id="1.10.10.10">
    <property type="entry name" value="Winged helix-like DNA-binding domain superfamily/Winged helix DNA-binding domain"/>
    <property type="match status" value="1"/>
</dbReference>
<dbReference type="PANTHER" id="PTHR30595:SF6">
    <property type="entry name" value="SCHLAFEN ALBA-2 DOMAIN-CONTAINING PROTEIN"/>
    <property type="match status" value="1"/>
</dbReference>
<dbReference type="PANTHER" id="PTHR30595">
    <property type="entry name" value="GLPR-RELATED TRANSCRIPTIONAL REPRESSOR"/>
    <property type="match status" value="1"/>
</dbReference>
<dbReference type="Gene3D" id="3.30.950.30">
    <property type="entry name" value="Schlafen, AAA domain"/>
    <property type="match status" value="1"/>
</dbReference>
<name>A0ABQ3VY89_9LACO</name>
<dbReference type="Proteomes" id="UP000604765">
    <property type="component" value="Unassembled WGS sequence"/>
</dbReference>
<dbReference type="InterPro" id="IPR036390">
    <property type="entry name" value="WH_DNA-bd_sf"/>
</dbReference>
<dbReference type="EMBL" id="BNJR01000007">
    <property type="protein sequence ID" value="GHP13358.1"/>
    <property type="molecule type" value="Genomic_DNA"/>
</dbReference>
<dbReference type="SUPFAM" id="SSF46785">
    <property type="entry name" value="Winged helix' DNA-binding domain"/>
    <property type="match status" value="1"/>
</dbReference>
<accession>A0ABQ3VY89</accession>
<evidence type="ECO:0000313" key="2">
    <source>
        <dbReference type="EMBL" id="GHP13358.1"/>
    </source>
</evidence>
<sequence length="519" mass="58914">MIGQLKVIGVNNVIDYNKKLPQEDEHIEYKTSKNAFPKDAWETISAFMNTDGGVLVLGIEEIKGHQFMIAGVHDSQNIKDEFWSSINNKSVLSYNGFKNSDIKTIRTDTTEVIQIQVREAPDSEKPVFLRGDERQAYVRNGATDAKARGESLMTLVRLSRDNLDTKVLPNYGIDDLSENSIQDYKSMLVKRETYRYYTNYPLEKFLRGIGVLSKDYDNNGKIGVTAGGLLFFGLNNSILHAFPNFQLDYFDKSHPEHDRWSRRISSIEEDLNIFSFFRRTEEALLANTPGNFEMDRNGQRIDTFGSMAVALREGLINMLMHADYFGESPLVVNNLTKYYEFQNPGKMKIPSNEFFTTNNSSTRNPIISKLFIQMGIGERAGHGGEKIYESAVTNHFRQPEIRTDLKGTQLTIWKVDYAESFGGKDINKRERAVLKAIVSSRRPGLSHKEIETQTQLSRSRVTTALNSLILKQILVVSGRGPSTRYGLPQTNEQIIAQAQAIPDMLRQLMSTNKNSKSKK</sequence>